<evidence type="ECO:0000313" key="3">
    <source>
        <dbReference type="Proteomes" id="UP000287166"/>
    </source>
</evidence>
<evidence type="ECO:0000256" key="1">
    <source>
        <dbReference type="SAM" id="MobiDB-lite"/>
    </source>
</evidence>
<proteinExistence type="predicted"/>
<dbReference type="GeneID" id="38781304"/>
<dbReference type="Proteomes" id="UP000287166">
    <property type="component" value="Unassembled WGS sequence"/>
</dbReference>
<dbReference type="InParanoid" id="A0A401GQ89"/>
<evidence type="ECO:0000313" key="2">
    <source>
        <dbReference type="EMBL" id="GBE84387.1"/>
    </source>
</evidence>
<feature type="region of interest" description="Disordered" evidence="1">
    <location>
        <begin position="39"/>
        <end position="68"/>
    </location>
</feature>
<protein>
    <submittedName>
        <fullName evidence="2">Uncharacterized protein</fullName>
    </submittedName>
</protein>
<organism evidence="2 3">
    <name type="scientific">Sparassis crispa</name>
    <dbReference type="NCBI Taxonomy" id="139825"/>
    <lineage>
        <taxon>Eukaryota</taxon>
        <taxon>Fungi</taxon>
        <taxon>Dikarya</taxon>
        <taxon>Basidiomycota</taxon>
        <taxon>Agaricomycotina</taxon>
        <taxon>Agaricomycetes</taxon>
        <taxon>Polyporales</taxon>
        <taxon>Sparassidaceae</taxon>
        <taxon>Sparassis</taxon>
    </lineage>
</organism>
<dbReference type="AlphaFoldDB" id="A0A401GQ89"/>
<sequence>MKVHSDEHKPFDTAESRLQVGITFEDRQTLKDLEDSLLSTSHLEDSSRKDQEMLDSIPPGEEAMFFSNAGGEQELCREIFVETGKRKRKDVHTR</sequence>
<gene>
    <name evidence="2" type="ORF">SCP_0603660</name>
</gene>
<comment type="caution">
    <text evidence="2">The sequence shown here is derived from an EMBL/GenBank/DDBJ whole genome shotgun (WGS) entry which is preliminary data.</text>
</comment>
<reference evidence="2 3" key="1">
    <citation type="journal article" date="2018" name="Sci. Rep.">
        <title>Genome sequence of the cauliflower mushroom Sparassis crispa (Hanabiratake) and its association with beneficial usage.</title>
        <authorList>
            <person name="Kiyama R."/>
            <person name="Furutani Y."/>
            <person name="Kawaguchi K."/>
            <person name="Nakanishi T."/>
        </authorList>
    </citation>
    <scope>NUCLEOTIDE SEQUENCE [LARGE SCALE GENOMIC DNA]</scope>
</reference>
<feature type="compositionally biased region" description="Basic and acidic residues" evidence="1">
    <location>
        <begin position="42"/>
        <end position="52"/>
    </location>
</feature>
<dbReference type="EMBL" id="BFAD01000006">
    <property type="protein sequence ID" value="GBE84387.1"/>
    <property type="molecule type" value="Genomic_DNA"/>
</dbReference>
<accession>A0A401GQ89</accession>
<dbReference type="OrthoDB" id="2804187at2759"/>
<dbReference type="RefSeq" id="XP_027615300.1">
    <property type="nucleotide sequence ID" value="XM_027759499.1"/>
</dbReference>
<name>A0A401GQ89_9APHY</name>
<keyword evidence="3" id="KW-1185">Reference proteome</keyword>